<keyword evidence="13" id="KW-1185">Reference proteome</keyword>
<feature type="compositionally biased region" description="Basic and acidic residues" evidence="7">
    <location>
        <begin position="868"/>
        <end position="878"/>
    </location>
</feature>
<feature type="transmembrane region" description="Helical" evidence="8">
    <location>
        <begin position="180"/>
        <end position="199"/>
    </location>
</feature>
<feature type="transmembrane region" description="Helical" evidence="8">
    <location>
        <begin position="430"/>
        <end position="462"/>
    </location>
</feature>
<keyword evidence="6 8" id="KW-0472">Membrane</keyword>
<dbReference type="PANTHER" id="PTHR13018">
    <property type="entry name" value="PROBABLE MEMBRANE PROTEIN DUF221-RELATED"/>
    <property type="match status" value="1"/>
</dbReference>
<comment type="similarity">
    <text evidence="2">Belongs to the CSC1 (TC 1.A.17) family.</text>
</comment>
<sequence length="878" mass="98387">MDAWAKSNKTTCNDNEAVVPGNKDIQVQLIISLSLGVAAFLAFCFFRPRWPSLYAARKRHNDPKIALPALPDTFFGWVPALYRVTDEQVLASAGLDAYVFLSFFKMSMRLFSVMFFFAAVVLWPINITFGAIAPVPGDGNDDSNKTSFSYNFNSNAYNPFTAVDDGDNSDFGSQTESNYLWAYLAFTWFFSFLVVYYLNSETFKIIKVRQEYLGTQRTITDRTFRLTGIPKDLRTEEKIKDFVEGLEIGHVKSVTLCRDWAEIDGLMADRKAVLRKLEEAWSVHLSKKPTAAEPRLRTPGQGNGDAVNGEATNGDADVDQETVREESRLLANESLRNLMSERPRPTTRIRFGFFKMRSRQTDAIDYFEEKLRRLDAKIVAARKKEYEPQATAFVTMDSIAASQMAIQALVDPRPGELLSKPAPQPVGCSLAQYSWLITIFITLLTLVWVIPVIFLASLVSICTIEKVAPGLAEVLNNHELIKALVRTALPVTVVSLLNIAVPYLYDYLSNLQGTISQGDVELSVVSKNFFFTFFNVFLVFTITGSASTFWSSLRNAVGQDAGTIARNLATSIASMIDFYISFIMLQSFGLMPFRLLQFGSVTLYPIYRMGAKTPRDFAELVQPTLFNYGFYLPTALLVFILCVVYSIMPRSYLVLLVGVCYFTLGYYAYKYQLLYAMDQPQHATGGAWRIISSRIIIGMLFFQVVMLGTLSLRKAFIQAGLVAPLLILTIWYSVYFNRRFKPLTVFVALRSLKRDSDPGTQSSPDHDARQASMPTGLARRMSTIDEDKEKGLRFVNPSMTAPLEQPWVYQDPPPPLSPDESAVAFMDDLIDVDEGVDDVGRRTPPSEVNGRNSGINSGSSSFSFGDTHVWRDNGGDNV</sequence>
<evidence type="ECO:0000256" key="2">
    <source>
        <dbReference type="ARBA" id="ARBA00007779"/>
    </source>
</evidence>
<keyword evidence="5 8" id="KW-1133">Transmembrane helix</keyword>
<dbReference type="PANTHER" id="PTHR13018:SF5">
    <property type="entry name" value="RE44586P"/>
    <property type="match status" value="1"/>
</dbReference>
<name>A0ABR1QBL7_9PEZI</name>
<proteinExistence type="inferred from homology"/>
<comment type="caution">
    <text evidence="12">The sequence shown here is derived from an EMBL/GenBank/DDBJ whole genome shotgun (WGS) entry which is preliminary data.</text>
</comment>
<feature type="region of interest" description="Disordered" evidence="7">
    <location>
        <begin position="754"/>
        <end position="781"/>
    </location>
</feature>
<feature type="compositionally biased region" description="Low complexity" evidence="7">
    <location>
        <begin position="849"/>
        <end position="865"/>
    </location>
</feature>
<reference evidence="12 13" key="1">
    <citation type="submission" date="2023-01" db="EMBL/GenBank/DDBJ databases">
        <title>Analysis of 21 Apiospora genomes using comparative genomics revels a genus with tremendous synthesis potential of carbohydrate active enzymes and secondary metabolites.</title>
        <authorList>
            <person name="Sorensen T."/>
        </authorList>
    </citation>
    <scope>NUCLEOTIDE SEQUENCE [LARGE SCALE GENOMIC DNA]</scope>
    <source>
        <strain evidence="12 13">CBS 24483</strain>
    </source>
</reference>
<feature type="transmembrane region" description="Helical" evidence="8">
    <location>
        <begin position="690"/>
        <end position="710"/>
    </location>
</feature>
<keyword evidence="3" id="KW-0813">Transport</keyword>
<feature type="transmembrane region" description="Helical" evidence="8">
    <location>
        <begin position="25"/>
        <end position="46"/>
    </location>
</feature>
<dbReference type="InterPro" id="IPR045122">
    <property type="entry name" value="Csc1-like"/>
</dbReference>
<accession>A0ABR1QBL7</accession>
<dbReference type="GeneID" id="92076382"/>
<organism evidence="12 13">
    <name type="scientific">Apiospora aurea</name>
    <dbReference type="NCBI Taxonomy" id="335848"/>
    <lineage>
        <taxon>Eukaryota</taxon>
        <taxon>Fungi</taxon>
        <taxon>Dikarya</taxon>
        <taxon>Ascomycota</taxon>
        <taxon>Pezizomycotina</taxon>
        <taxon>Sordariomycetes</taxon>
        <taxon>Xylariomycetidae</taxon>
        <taxon>Amphisphaeriales</taxon>
        <taxon>Apiosporaceae</taxon>
        <taxon>Apiospora</taxon>
    </lineage>
</organism>
<dbReference type="Pfam" id="PF14703">
    <property type="entry name" value="PHM7_cyt"/>
    <property type="match status" value="1"/>
</dbReference>
<dbReference type="Pfam" id="PF02714">
    <property type="entry name" value="RSN1_7TM"/>
    <property type="match status" value="1"/>
</dbReference>
<feature type="transmembrane region" description="Helical" evidence="8">
    <location>
        <begin position="652"/>
        <end position="669"/>
    </location>
</feature>
<evidence type="ECO:0000259" key="9">
    <source>
        <dbReference type="Pfam" id="PF02714"/>
    </source>
</evidence>
<dbReference type="RefSeq" id="XP_066699432.1">
    <property type="nucleotide sequence ID" value="XM_066843320.1"/>
</dbReference>
<evidence type="ECO:0000259" key="10">
    <source>
        <dbReference type="Pfam" id="PF13967"/>
    </source>
</evidence>
<evidence type="ECO:0000313" key="13">
    <source>
        <dbReference type="Proteomes" id="UP001391051"/>
    </source>
</evidence>
<evidence type="ECO:0000256" key="1">
    <source>
        <dbReference type="ARBA" id="ARBA00004141"/>
    </source>
</evidence>
<feature type="region of interest" description="Disordered" evidence="7">
    <location>
        <begin position="289"/>
        <end position="322"/>
    </location>
</feature>
<dbReference type="InterPro" id="IPR027815">
    <property type="entry name" value="CSC1/OSCA1-like_cyt"/>
</dbReference>
<evidence type="ECO:0000256" key="4">
    <source>
        <dbReference type="ARBA" id="ARBA00022692"/>
    </source>
</evidence>
<evidence type="ECO:0000256" key="6">
    <source>
        <dbReference type="ARBA" id="ARBA00023136"/>
    </source>
</evidence>
<feature type="region of interest" description="Disordered" evidence="7">
    <location>
        <begin position="835"/>
        <end position="878"/>
    </location>
</feature>
<feature type="transmembrane region" description="Helical" evidence="8">
    <location>
        <begin position="110"/>
        <end position="133"/>
    </location>
</feature>
<dbReference type="InterPro" id="IPR032880">
    <property type="entry name" value="CSC1/OSCA1-like_N"/>
</dbReference>
<feature type="transmembrane region" description="Helical" evidence="8">
    <location>
        <begin position="716"/>
        <end position="736"/>
    </location>
</feature>
<evidence type="ECO:0000256" key="8">
    <source>
        <dbReference type="SAM" id="Phobius"/>
    </source>
</evidence>
<keyword evidence="4 8" id="KW-0812">Transmembrane</keyword>
<gene>
    <name evidence="12" type="ORF">PG986_007098</name>
</gene>
<feature type="domain" description="CSC1/OSCA1-like 7TM region" evidence="9">
    <location>
        <begin position="434"/>
        <end position="710"/>
    </location>
</feature>
<evidence type="ECO:0000256" key="5">
    <source>
        <dbReference type="ARBA" id="ARBA00022989"/>
    </source>
</evidence>
<dbReference type="Pfam" id="PF13967">
    <property type="entry name" value="RSN1_TM"/>
    <property type="match status" value="1"/>
</dbReference>
<comment type="subcellular location">
    <subcellularLocation>
        <location evidence="1">Membrane</location>
        <topology evidence="1">Multi-pass membrane protein</topology>
    </subcellularLocation>
</comment>
<feature type="transmembrane region" description="Helical" evidence="8">
    <location>
        <begin position="628"/>
        <end position="646"/>
    </location>
</feature>
<evidence type="ECO:0000256" key="7">
    <source>
        <dbReference type="SAM" id="MobiDB-lite"/>
    </source>
</evidence>
<evidence type="ECO:0000259" key="11">
    <source>
        <dbReference type="Pfam" id="PF14703"/>
    </source>
</evidence>
<dbReference type="InterPro" id="IPR003864">
    <property type="entry name" value="CSC1/OSCA1-like_7TM"/>
</dbReference>
<feature type="domain" description="CSC1/OSCA1-like cytosolic" evidence="11">
    <location>
        <begin position="221"/>
        <end position="425"/>
    </location>
</feature>
<feature type="transmembrane region" description="Helical" evidence="8">
    <location>
        <begin position="529"/>
        <end position="552"/>
    </location>
</feature>
<evidence type="ECO:0000256" key="3">
    <source>
        <dbReference type="ARBA" id="ARBA00022448"/>
    </source>
</evidence>
<evidence type="ECO:0000313" key="12">
    <source>
        <dbReference type="EMBL" id="KAK7951370.1"/>
    </source>
</evidence>
<evidence type="ECO:0008006" key="14">
    <source>
        <dbReference type="Google" id="ProtNLM"/>
    </source>
</evidence>
<dbReference type="EMBL" id="JAQQWE010000005">
    <property type="protein sequence ID" value="KAK7951370.1"/>
    <property type="molecule type" value="Genomic_DNA"/>
</dbReference>
<protein>
    <recommendedName>
        <fullName evidence="14">DUF221-domain-containing protein</fullName>
    </recommendedName>
</protein>
<feature type="transmembrane region" description="Helical" evidence="8">
    <location>
        <begin position="591"/>
        <end position="607"/>
    </location>
</feature>
<dbReference type="Proteomes" id="UP001391051">
    <property type="component" value="Unassembled WGS sequence"/>
</dbReference>
<feature type="transmembrane region" description="Helical" evidence="8">
    <location>
        <begin position="483"/>
        <end position="505"/>
    </location>
</feature>
<feature type="domain" description="CSC1/OSCA1-like N-terminal transmembrane" evidence="10">
    <location>
        <begin position="26"/>
        <end position="199"/>
    </location>
</feature>